<keyword evidence="2" id="KW-1185">Reference proteome</keyword>
<evidence type="ECO:0000313" key="1">
    <source>
        <dbReference type="EMBL" id="GFM36250.1"/>
    </source>
</evidence>
<name>A0A7J0BRE6_9BACT</name>
<organism evidence="1 2">
    <name type="scientific">Desulfovibrio psychrotolerans</name>
    <dbReference type="NCBI Taxonomy" id="415242"/>
    <lineage>
        <taxon>Bacteria</taxon>
        <taxon>Pseudomonadati</taxon>
        <taxon>Thermodesulfobacteriota</taxon>
        <taxon>Desulfovibrionia</taxon>
        <taxon>Desulfovibrionales</taxon>
        <taxon>Desulfovibrionaceae</taxon>
        <taxon>Desulfovibrio</taxon>
    </lineage>
</organism>
<dbReference type="Proteomes" id="UP000503820">
    <property type="component" value="Unassembled WGS sequence"/>
</dbReference>
<gene>
    <name evidence="1" type="ORF">DSM19430T_09340</name>
</gene>
<reference evidence="1 2" key="1">
    <citation type="submission" date="2020-05" db="EMBL/GenBank/DDBJ databases">
        <title>Draft genome sequence of Desulfovibrio psychrotolerans JS1T.</title>
        <authorList>
            <person name="Ueno A."/>
            <person name="Tamazawa S."/>
            <person name="Tamamura S."/>
            <person name="Murakami T."/>
            <person name="Kiyama T."/>
            <person name="Inomata H."/>
            <person name="Amano Y."/>
            <person name="Miyakawa K."/>
            <person name="Tamaki H."/>
            <person name="Naganuma T."/>
            <person name="Kaneko K."/>
        </authorList>
    </citation>
    <scope>NUCLEOTIDE SEQUENCE [LARGE SCALE GENOMIC DNA]</scope>
    <source>
        <strain evidence="1 2">JS1</strain>
    </source>
</reference>
<comment type="caution">
    <text evidence="1">The sequence shown here is derived from an EMBL/GenBank/DDBJ whole genome shotgun (WGS) entry which is preliminary data.</text>
</comment>
<dbReference type="AlphaFoldDB" id="A0A7J0BRE6"/>
<accession>A0A7J0BRE6</accession>
<evidence type="ECO:0000313" key="2">
    <source>
        <dbReference type="Proteomes" id="UP000503820"/>
    </source>
</evidence>
<sequence>MEKKIGTNLPCVEVELDRSELLEHPDRLANSILTTLQMPPEQFPAGRTVVYKLKFCTALSDATIEVSSK</sequence>
<dbReference type="EMBL" id="BLVP01000003">
    <property type="protein sequence ID" value="GFM36250.1"/>
    <property type="molecule type" value="Genomic_DNA"/>
</dbReference>
<proteinExistence type="predicted"/>
<protein>
    <submittedName>
        <fullName evidence="1">Uncharacterized protein</fullName>
    </submittedName>
</protein>
<dbReference type="RefSeq" id="WP_174408935.1">
    <property type="nucleotide sequence ID" value="NZ_BLVP01000003.1"/>
</dbReference>